<comment type="caution">
    <text evidence="2">The sequence shown here is derived from an EMBL/GenBank/DDBJ whole genome shotgun (WGS) entry which is preliminary data.</text>
</comment>
<dbReference type="EMBL" id="MPZV01000003">
    <property type="protein sequence ID" value="OOY23531.1"/>
    <property type="molecule type" value="Genomic_DNA"/>
</dbReference>
<dbReference type="RefSeq" id="WP_078540878.1">
    <property type="nucleotide sequence ID" value="NZ_MPZV01000003.1"/>
</dbReference>
<organism evidence="2 3">
    <name type="scientific">Thioclava sediminum</name>
    <dbReference type="NCBI Taxonomy" id="1915319"/>
    <lineage>
        <taxon>Bacteria</taxon>
        <taxon>Pseudomonadati</taxon>
        <taxon>Pseudomonadota</taxon>
        <taxon>Alphaproteobacteria</taxon>
        <taxon>Rhodobacterales</taxon>
        <taxon>Paracoccaceae</taxon>
        <taxon>Thioclava</taxon>
    </lineage>
</organism>
<gene>
    <name evidence="2" type="ORF">BMI91_13690</name>
</gene>
<feature type="transmembrane region" description="Helical" evidence="1">
    <location>
        <begin position="57"/>
        <end position="77"/>
    </location>
</feature>
<evidence type="ECO:0000313" key="3">
    <source>
        <dbReference type="Proteomes" id="UP000190787"/>
    </source>
</evidence>
<keyword evidence="3" id="KW-1185">Reference proteome</keyword>
<reference evidence="2 3" key="1">
    <citation type="submission" date="2016-11" db="EMBL/GenBank/DDBJ databases">
        <title>A multilocus sequence analysis scheme for characterization of bacteria in the genus Thioclava.</title>
        <authorList>
            <person name="Liu Y."/>
            <person name="Shao Z."/>
        </authorList>
    </citation>
    <scope>NUCLEOTIDE SEQUENCE [LARGE SCALE GENOMIC DNA]</scope>
    <source>
        <strain evidence="2 3">TAW-CT134</strain>
    </source>
</reference>
<keyword evidence="1" id="KW-0812">Transmembrane</keyword>
<sequence length="177" mass="19507">MTVSSASFNDRLARIEKTRKSAKGRIQLHIGDQEAWVANDSAMLRQVIAKPRHSRLAVFKVLPALMVGAIGMMVVTALKMRFLTPELAEKVGSNPDLVLVVAAVLTAFGLGMMLRLASVKLMAVQLLGVALAFVGLHNIAFWQPDMAALAFTPDWVEQQTAQFEPRTLRYAETTIRF</sequence>
<evidence type="ECO:0000313" key="2">
    <source>
        <dbReference type="EMBL" id="OOY23531.1"/>
    </source>
</evidence>
<protein>
    <submittedName>
        <fullName evidence="2">Uncharacterized protein</fullName>
    </submittedName>
</protein>
<keyword evidence="1" id="KW-1133">Transmembrane helix</keyword>
<keyword evidence="1" id="KW-0472">Membrane</keyword>
<dbReference type="Proteomes" id="UP000190787">
    <property type="component" value="Unassembled WGS sequence"/>
</dbReference>
<evidence type="ECO:0000256" key="1">
    <source>
        <dbReference type="SAM" id="Phobius"/>
    </source>
</evidence>
<feature type="transmembrane region" description="Helical" evidence="1">
    <location>
        <begin position="121"/>
        <end position="142"/>
    </location>
</feature>
<feature type="transmembrane region" description="Helical" evidence="1">
    <location>
        <begin position="97"/>
        <end position="114"/>
    </location>
</feature>
<proteinExistence type="predicted"/>
<name>A0ABX3MV13_9RHOB</name>
<accession>A0ABX3MV13</accession>